<comment type="similarity">
    <text evidence="1">Belongs to the UPF0213 family.</text>
</comment>
<dbReference type="PROSITE" id="PS50164">
    <property type="entry name" value="GIY_YIG"/>
    <property type="match status" value="1"/>
</dbReference>
<evidence type="ECO:0000313" key="4">
    <source>
        <dbReference type="Proteomes" id="UP001327225"/>
    </source>
</evidence>
<dbReference type="InterPro" id="IPR000305">
    <property type="entry name" value="GIY-YIG_endonuc"/>
</dbReference>
<accession>A0ABZ0ZV70</accession>
<dbReference type="CDD" id="cd10456">
    <property type="entry name" value="GIY-YIG_UPF0213"/>
    <property type="match status" value="1"/>
</dbReference>
<evidence type="ECO:0000313" key="3">
    <source>
        <dbReference type="EMBL" id="WQQ27721.1"/>
    </source>
</evidence>
<dbReference type="InterPro" id="IPR035901">
    <property type="entry name" value="GIY-YIG_endonuc_sf"/>
</dbReference>
<dbReference type="EMBL" id="CP141059">
    <property type="protein sequence ID" value="WQQ27721.1"/>
    <property type="molecule type" value="Genomic_DNA"/>
</dbReference>
<reference evidence="4" key="1">
    <citation type="submission" date="2023-12" db="EMBL/GenBank/DDBJ databases">
        <title>Novel species in genus Nocardioides.</title>
        <authorList>
            <person name="Zhou H."/>
        </authorList>
    </citation>
    <scope>NUCLEOTIDE SEQUENCE [LARGE SCALE GENOMIC DNA]</scope>
    <source>
        <strain evidence="4">HM61</strain>
    </source>
</reference>
<organism evidence="3 4">
    <name type="scientific">Nocardioides bizhenqiangii</name>
    <dbReference type="NCBI Taxonomy" id="3095076"/>
    <lineage>
        <taxon>Bacteria</taxon>
        <taxon>Bacillati</taxon>
        <taxon>Actinomycetota</taxon>
        <taxon>Actinomycetes</taxon>
        <taxon>Propionibacteriales</taxon>
        <taxon>Nocardioidaceae</taxon>
        <taxon>Nocardioides</taxon>
    </lineage>
</organism>
<evidence type="ECO:0000256" key="1">
    <source>
        <dbReference type="ARBA" id="ARBA00007435"/>
    </source>
</evidence>
<dbReference type="Gene3D" id="3.40.1440.10">
    <property type="entry name" value="GIY-YIG endonuclease"/>
    <property type="match status" value="1"/>
</dbReference>
<dbReference type="InterPro" id="IPR050190">
    <property type="entry name" value="UPF0213_domain"/>
</dbReference>
<dbReference type="Proteomes" id="UP001327225">
    <property type="component" value="Chromosome"/>
</dbReference>
<dbReference type="Pfam" id="PF01541">
    <property type="entry name" value="GIY-YIG"/>
    <property type="match status" value="1"/>
</dbReference>
<sequence>MPYLYILECSDGTYYTGSTFNLERRFVQHNEGTGARYTARRRPVRLIWFAEFASVRDAYLLEKKLQGWSHPKKKAFVEGRFGDLPELARCRTGPDLRT</sequence>
<name>A0ABZ0ZV70_9ACTN</name>
<dbReference type="SMART" id="SM00465">
    <property type="entry name" value="GIYc"/>
    <property type="match status" value="1"/>
</dbReference>
<evidence type="ECO:0000259" key="2">
    <source>
        <dbReference type="PROSITE" id="PS50164"/>
    </source>
</evidence>
<proteinExistence type="inferred from homology"/>
<protein>
    <submittedName>
        <fullName evidence="3">GIY-YIG nuclease family protein</fullName>
    </submittedName>
</protein>
<dbReference type="PANTHER" id="PTHR34477">
    <property type="entry name" value="UPF0213 PROTEIN YHBQ"/>
    <property type="match status" value="1"/>
</dbReference>
<dbReference type="SUPFAM" id="SSF82771">
    <property type="entry name" value="GIY-YIG endonuclease"/>
    <property type="match status" value="1"/>
</dbReference>
<gene>
    <name evidence="3" type="ORF">SHK19_05660</name>
</gene>
<dbReference type="RefSeq" id="WP_322938074.1">
    <property type="nucleotide sequence ID" value="NZ_CP141059.1"/>
</dbReference>
<dbReference type="PANTHER" id="PTHR34477:SF1">
    <property type="entry name" value="UPF0213 PROTEIN YHBQ"/>
    <property type="match status" value="1"/>
</dbReference>
<keyword evidence="4" id="KW-1185">Reference proteome</keyword>
<feature type="domain" description="GIY-YIG" evidence="2">
    <location>
        <begin position="1"/>
        <end position="75"/>
    </location>
</feature>